<dbReference type="InterPro" id="IPR037284">
    <property type="entry name" value="SUF_FeS_clus_asmbl_SufBD_sf"/>
</dbReference>
<dbReference type="EMBL" id="FORR01000002">
    <property type="protein sequence ID" value="SFI90026.1"/>
    <property type="molecule type" value="Genomic_DNA"/>
</dbReference>
<sequence length="431" mass="47722">MSVETTYPFDQQVITQLSQSLKEPDWLLADRLEALELATQLPLPKVEQTNISGWNFTNFKPYTEESPVQIDQLPDHVKSYLFDEKSGNLLVQKNSSVVFKQLADELAQKGIIFTDLTTASREHGDLVKKYLTQAVKKEEHRLAALNAALWTGGVFLYVPRNVEVEVPFQSLFWAAGENVGIHPHILIIADENSRVEFVANYVGDDLVSLNNSVIEVFVRQNAQVRVATINNMGKSAVEVIYRRALVDRDGKMEWIIGDLSEGRIISDNTSYLNGQGGTANVKAVALGVGKMRANITSNIHHFGTYTNSDIQARSVMKDEASSILNSITKIEKGASKSDGQQSGKVLMLNPKARGDANPILLIDENDVKAGHAASVGRIDPIQLYYLMSRGITKEQAEKLIIFGFLDQVISEIPSESLRQNIIHVIEGKFGA</sequence>
<dbReference type="STRING" id="46223.SAMN05421852_102382"/>
<dbReference type="GO" id="GO:0016226">
    <property type="term" value="P:iron-sulfur cluster assembly"/>
    <property type="evidence" value="ECO:0007669"/>
    <property type="project" value="InterPro"/>
</dbReference>
<comment type="similarity">
    <text evidence="1">Belongs to the iron-sulfur cluster assembly SufBD family.</text>
</comment>
<keyword evidence="5" id="KW-1185">Reference proteome</keyword>
<evidence type="ECO:0000256" key="1">
    <source>
        <dbReference type="ARBA" id="ARBA00043967"/>
    </source>
</evidence>
<evidence type="ECO:0000313" key="4">
    <source>
        <dbReference type="EMBL" id="SFI90026.1"/>
    </source>
</evidence>
<dbReference type="AlphaFoldDB" id="A0A1I3M010"/>
<dbReference type="InterPro" id="IPR055346">
    <property type="entry name" value="Fe-S_cluster_assembly_SufBD"/>
</dbReference>
<name>A0A1I3M010_9BACL</name>
<evidence type="ECO:0000259" key="2">
    <source>
        <dbReference type="Pfam" id="PF01458"/>
    </source>
</evidence>
<dbReference type="InterPro" id="IPR000825">
    <property type="entry name" value="SUF_FeS_clus_asmbl_SufBD_core"/>
</dbReference>
<dbReference type="InterPro" id="IPR011542">
    <property type="entry name" value="SUF_FeS_clus_asmbl_SufD"/>
</dbReference>
<dbReference type="InterPro" id="IPR045595">
    <property type="entry name" value="SufBD_N"/>
</dbReference>
<dbReference type="PANTHER" id="PTHR30508">
    <property type="entry name" value="FES CLUSTER ASSEMBLY PROTEIN SUF"/>
    <property type="match status" value="1"/>
</dbReference>
<accession>A0A1I3M010</accession>
<dbReference type="Proteomes" id="UP000199545">
    <property type="component" value="Unassembled WGS sequence"/>
</dbReference>
<dbReference type="PANTHER" id="PTHR30508:SF1">
    <property type="entry name" value="UPF0051 PROTEIN ABCI8, CHLOROPLASTIC-RELATED"/>
    <property type="match status" value="1"/>
</dbReference>
<reference evidence="4 5" key="1">
    <citation type="submission" date="2016-10" db="EMBL/GenBank/DDBJ databases">
        <authorList>
            <person name="de Groot N.N."/>
        </authorList>
    </citation>
    <scope>NUCLEOTIDE SEQUENCE [LARGE SCALE GENOMIC DNA]</scope>
    <source>
        <strain evidence="4 5">DSM 44778</strain>
    </source>
</reference>
<feature type="domain" description="SUF system FeS cluster assembly SufBD N-terminal" evidence="3">
    <location>
        <begin position="89"/>
        <end position="169"/>
    </location>
</feature>
<dbReference type="OrthoDB" id="9803529at2"/>
<dbReference type="Pfam" id="PF01458">
    <property type="entry name" value="SUFBD_core"/>
    <property type="match status" value="1"/>
</dbReference>
<dbReference type="NCBIfam" id="TIGR01981">
    <property type="entry name" value="sufD"/>
    <property type="match status" value="1"/>
</dbReference>
<evidence type="ECO:0000259" key="3">
    <source>
        <dbReference type="Pfam" id="PF19295"/>
    </source>
</evidence>
<evidence type="ECO:0000313" key="5">
    <source>
        <dbReference type="Proteomes" id="UP000199545"/>
    </source>
</evidence>
<dbReference type="RefSeq" id="WP_093228249.1">
    <property type="nucleotide sequence ID" value="NZ_FORR01000002.1"/>
</dbReference>
<dbReference type="SUPFAM" id="SSF101960">
    <property type="entry name" value="Stabilizer of iron transporter SufD"/>
    <property type="match status" value="1"/>
</dbReference>
<organism evidence="4 5">
    <name type="scientific">Thermoflavimicrobium dichotomicum</name>
    <dbReference type="NCBI Taxonomy" id="46223"/>
    <lineage>
        <taxon>Bacteria</taxon>
        <taxon>Bacillati</taxon>
        <taxon>Bacillota</taxon>
        <taxon>Bacilli</taxon>
        <taxon>Bacillales</taxon>
        <taxon>Thermoactinomycetaceae</taxon>
        <taxon>Thermoflavimicrobium</taxon>
    </lineage>
</organism>
<feature type="domain" description="SUF system FeS cluster assembly SufBD core" evidence="2">
    <location>
        <begin position="173"/>
        <end position="404"/>
    </location>
</feature>
<proteinExistence type="inferred from homology"/>
<gene>
    <name evidence="4" type="ORF">SAMN05421852_102382</name>
</gene>
<protein>
    <submittedName>
        <fullName evidence="4">Fe-S cluster assembly protein SufD</fullName>
    </submittedName>
</protein>
<dbReference type="Pfam" id="PF19295">
    <property type="entry name" value="SufBD_N"/>
    <property type="match status" value="1"/>
</dbReference>